<dbReference type="PROSITE" id="PS50259">
    <property type="entry name" value="G_PROTEIN_RECEP_F3_4"/>
    <property type="match status" value="1"/>
</dbReference>
<dbReference type="InterPro" id="IPR050520">
    <property type="entry name" value="INO80/SWR1_helicase"/>
</dbReference>
<dbReference type="Gene3D" id="3.40.50.2300">
    <property type="match status" value="1"/>
</dbReference>
<dbReference type="SUPFAM" id="SSF53822">
    <property type="entry name" value="Periplasmic binding protein-like I"/>
    <property type="match status" value="1"/>
</dbReference>
<evidence type="ECO:0000256" key="5">
    <source>
        <dbReference type="ARBA" id="ARBA00022692"/>
    </source>
</evidence>
<keyword evidence="17" id="KW-0325">Glycoprotein</keyword>
<dbReference type="Pfam" id="PF07562">
    <property type="entry name" value="NCD3G"/>
    <property type="match status" value="1"/>
</dbReference>
<dbReference type="Pfam" id="PF01094">
    <property type="entry name" value="ANF_receptor"/>
    <property type="match status" value="1"/>
</dbReference>
<comment type="catalytic activity">
    <reaction evidence="20 21">
        <text>ATP + H2O = ADP + phosphate + H(+)</text>
        <dbReference type="Rhea" id="RHEA:13065"/>
        <dbReference type="ChEBI" id="CHEBI:15377"/>
        <dbReference type="ChEBI" id="CHEBI:15378"/>
        <dbReference type="ChEBI" id="CHEBI:30616"/>
        <dbReference type="ChEBI" id="CHEBI:43474"/>
        <dbReference type="ChEBI" id="CHEBI:456216"/>
    </reaction>
</comment>
<evidence type="ECO:0000259" key="27">
    <source>
        <dbReference type="PROSITE" id="PS51413"/>
    </source>
</evidence>
<dbReference type="VEuPathDB" id="VectorBase:ADAR2_006213"/>
<keyword evidence="7 21" id="KW-0227">DNA damage</keyword>
<dbReference type="PROSITE" id="PS51413">
    <property type="entry name" value="DBINO"/>
    <property type="match status" value="1"/>
</dbReference>
<dbReference type="InterPro" id="IPR000330">
    <property type="entry name" value="SNF2_N"/>
</dbReference>
<keyword evidence="14 23" id="KW-0472">Membrane</keyword>
<evidence type="ECO:0000256" key="1">
    <source>
        <dbReference type="ARBA" id="ARBA00004123"/>
    </source>
</evidence>
<dbReference type="eggNOG" id="KOG1056">
    <property type="taxonomic scope" value="Eukaryota"/>
</dbReference>
<keyword evidence="30" id="KW-1185">Reference proteome</keyword>
<dbReference type="EC" id="3.6.4.-" evidence="21"/>
<dbReference type="InterPro" id="IPR027417">
    <property type="entry name" value="P-loop_NTPase"/>
</dbReference>
<keyword evidence="13 21" id="KW-0238">DNA-binding</keyword>
<evidence type="ECO:0000259" key="24">
    <source>
        <dbReference type="PROSITE" id="PS50259"/>
    </source>
</evidence>
<dbReference type="eggNOG" id="KOG0388">
    <property type="taxonomic scope" value="Eukaryota"/>
</dbReference>
<dbReference type="Pfam" id="PF00176">
    <property type="entry name" value="SNF2-rel_dom"/>
    <property type="match status" value="1"/>
</dbReference>
<keyword evidence="19" id="KW-0539">Nucleus</keyword>
<evidence type="ECO:0000256" key="13">
    <source>
        <dbReference type="ARBA" id="ARBA00023125"/>
    </source>
</evidence>
<evidence type="ECO:0000256" key="21">
    <source>
        <dbReference type="RuleBase" id="RU368001"/>
    </source>
</evidence>
<dbReference type="GO" id="GO:0006281">
    <property type="term" value="P:DNA repair"/>
    <property type="evidence" value="ECO:0007669"/>
    <property type="project" value="UniProtKB-UniRule"/>
</dbReference>
<feature type="compositionally biased region" description="Basic and acidic residues" evidence="22">
    <location>
        <begin position="150"/>
        <end position="159"/>
    </location>
</feature>
<dbReference type="EnsemblMetazoa" id="ADAC008873-RA">
    <property type="protein sequence ID" value="ADAC008873-PA"/>
    <property type="gene ID" value="ADAC008873"/>
</dbReference>
<dbReference type="GO" id="GO:0004386">
    <property type="term" value="F:helicase activity"/>
    <property type="evidence" value="ECO:0007669"/>
    <property type="project" value="UniProtKB-KW"/>
</dbReference>
<gene>
    <name evidence="28" type="ORF">AND_008873</name>
</gene>
<comment type="subcellular location">
    <subcellularLocation>
        <location evidence="2">Membrane</location>
        <topology evidence="2">Multi-pass membrane protein</topology>
    </subcellularLocation>
    <subcellularLocation>
        <location evidence="1 21">Nucleus</location>
    </subcellularLocation>
</comment>
<feature type="region of interest" description="Disordered" evidence="22">
    <location>
        <begin position="141"/>
        <end position="167"/>
    </location>
</feature>
<dbReference type="FunCoup" id="W5J4W7">
    <property type="interactions" value="1933"/>
</dbReference>
<dbReference type="Proteomes" id="UP000000673">
    <property type="component" value="Unassembled WGS sequence"/>
</dbReference>
<dbReference type="SMART" id="SM00490">
    <property type="entry name" value="HELICc"/>
    <property type="match status" value="1"/>
</dbReference>
<sequence>MLSSLAMNRFLRQAKQLCGSVVSESSSEEEQQNGPGDSSDDSNEFGSKFFHRAAARSNRERMFDFSTVGSERTWLKDLLLSETESENEGSDEDEYITAMLKDHLKQKLIRDTYNDSPINSQYGYYGAGLLSDGDLFPDHRRSATSKRKCKLDNGEGKTKDSRKRMKHRKKHFNLKTDSADAISSAACSSVRFGSRKVQKMGLPYRGDRPNDFFMDPPEEHHATLGIGKRTRKLRNRTPEMMNIRRRRMWQQMAKKELGKVQRAKVNNHRDTLINCRRVAVLCMRVARQKAMQSQKLMKDTIWRAKRLTREMQLYWKRYDKVERETKRRMEREAEEQRKIDVEMVEAKRQQRKLNFLITQTELYAHFMSRKLGNVSAEEQLKILSQLDEDSNPRLSSVDDYDCERMKQLAQKNVSEAFRNERTRTNQFDVDSRRHVLSTSSNEKTERDPDIRLPVSSIMELPQPSMFLGRLKGYQLKGMAWLANLYDQGISGILADEMGLGKTVQSIAFLCHIAEHYGVWGPFLVISPASTLHNWQQEMERFVPQFKVVPYWGSPNERKILRRFWDLTHLHTKEASFHVVITSYQLVVSDYKYFNRIKWQYMVLDEAQAIKSSNSMRWKLLLGFNCRNRLLLSGTPIQNSMAELWALLHFIMPTLFDSHEEFNEWFSKDIESHAENKTGIDEKQISRLHMILKPFMLRRIKKDVENELSDKIEIMVYCPLTTRQKLLYVALKKEICVEDLLNLTTISGSGSGDGHSMDRNFTSNLMNLVMQFRKVCNHPELFERRDVRSPFSMSMTFELATRPIFYRELLLEHSVPSKHHWLRNRWYIFKALHVHRATYREANKTKAVSVFYDDFNTSFSCVRLAGGLSSTETEQLSRRNKFLFMYDTMIEYKHWLEVLHLQWIWSRTNRTQRRTRHLLLEPSATRWISAIFTSHTLDRFIFTNADKECSYHSTPIYAHLDHTIKPMVESLDHRIMRSRKHQSVGQPLSLLPEVSSRDSAKQTVLLLSNVPTSMPGFLCELYTKVISIAGHSTALLSTVDREHGSEDVRLHQRIRKHLKASYPSHGWSNIIIPDKQTLVSDAGKLAVLDSLLQRLKQQGHRVLIYSQMTKMIDLLEEYMWHRKHRYMRLDGSSKISARRDMVADFQNRADIFVFLLSTRAGGLGINLTAADTVIFYDSDWNPTVDQQAMDRAHRLGQTKQVTVYRLICKGTIEERILQRAREKSEIQRMVINGDNFKPDTLKPKEMVSLLLDDEEIEIKYRQKTEERRMMEDHSVKTAKERERKLKQITVVADGRESSVKSSFDDRSDSFIDVGAAQSPAQSERSYFSETTKPCDVLDDSSNEGVGSTVRERDITIRPVVRGISKRGRPRGSRRGSGAGSHVSRISRQSTDTGHVASTLVDTEVRNTTPLSLLASSTGGTPQPLKRGPGRPRLKTGWHRRQHIQHRNNHNKSNNCRQSYCNNQVKFFEKNHISRTGSGGHHLRSDTIVTKHKRHYGSQRHRSNKTSPSSQPKHDLLMMQDEEEYQHGSISSAVKQTKHGVPVWPVKREAIVEGDLILGGLMMVHSREDSVTCGPIMPQGGIQALETMLYTLDKINEQGLVPNVTIGAHILDDCDKDTYGLEMAVDFIKGSISNIDDINDYDNCSKSHKKKIISGVVGAASSVTSIQVANLLRLFKIPQVAEVMKAVRRQNVTGLFSWIGSDGWSARNLVSDGNEAEVEGTLSVQPQANPVIGFEDYFLNLTAANNKRNPWFVEFWEHNFQCKYPNSPYTPYNRDYKSYCSMAEKLTKGDLDFEDQLQFVSDAVMAFGYAFNRPCERGQAKKYVEGEGCCWHCFNCTQYQIRTPNDETHCVNCPRGTLPDAYHEECQQIPESYLRPESFYAIGAMTFSSFGILITLFVIGVFLKHNDTPVVRASGRELSYVLLSGILLCFGVTYTLVIKPNDIVCGVQRFWSGFSFTVVYAALLTKTNRIARIFNASTKSAKRPSFISPHSQLVICGILVSFQILINAVWMIVSPAHAMHYYPTREDNLLVCNSYTDSSYMIAFFYPIFLIVICTIYAVLTRKTPEAFNESKYIVFRQR</sequence>
<dbReference type="GO" id="GO:0004930">
    <property type="term" value="F:G protein-coupled receptor activity"/>
    <property type="evidence" value="ECO:0007669"/>
    <property type="project" value="InterPro"/>
</dbReference>
<dbReference type="Gene3D" id="3.40.50.300">
    <property type="entry name" value="P-loop containing nucleotide triphosphate hydrolases"/>
    <property type="match status" value="2"/>
</dbReference>
<dbReference type="InterPro" id="IPR014001">
    <property type="entry name" value="Helicase_ATP-bd"/>
</dbReference>
<evidence type="ECO:0000256" key="15">
    <source>
        <dbReference type="ARBA" id="ARBA00023163"/>
    </source>
</evidence>
<dbReference type="InterPro" id="IPR001650">
    <property type="entry name" value="Helicase_C-like"/>
</dbReference>
<evidence type="ECO:0000256" key="23">
    <source>
        <dbReference type="SAM" id="Phobius"/>
    </source>
</evidence>
<feature type="region of interest" description="Disordered" evidence="22">
    <location>
        <begin position="1490"/>
        <end position="1511"/>
    </location>
</feature>
<evidence type="ECO:0000256" key="17">
    <source>
        <dbReference type="ARBA" id="ARBA00023180"/>
    </source>
</evidence>
<keyword evidence="11" id="KW-0805">Transcription regulation</keyword>
<dbReference type="FunFam" id="3.40.50.10810:FF:000022">
    <property type="entry name" value="Blast:Putative DNA helicase Ino80"/>
    <property type="match status" value="1"/>
</dbReference>
<evidence type="ECO:0000256" key="4">
    <source>
        <dbReference type="ARBA" id="ARBA00019805"/>
    </source>
</evidence>
<evidence type="ECO:0000256" key="20">
    <source>
        <dbReference type="ARBA" id="ARBA00049360"/>
    </source>
</evidence>
<feature type="transmembrane region" description="Helical" evidence="23">
    <location>
        <begin position="2038"/>
        <end position="2058"/>
    </location>
</feature>
<evidence type="ECO:0000256" key="12">
    <source>
        <dbReference type="ARBA" id="ARBA00023054"/>
    </source>
</evidence>
<dbReference type="InterPro" id="IPR049730">
    <property type="entry name" value="SNF2/RAD54-like_C"/>
</dbReference>
<feature type="domain" description="Helicase C-terminal" evidence="26">
    <location>
        <begin position="1086"/>
        <end position="1243"/>
    </location>
</feature>
<evidence type="ECO:0000256" key="22">
    <source>
        <dbReference type="SAM" id="MobiDB-lite"/>
    </source>
</evidence>
<dbReference type="CDD" id="cd18793">
    <property type="entry name" value="SF2_C_SNF"/>
    <property type="match status" value="1"/>
</dbReference>
<dbReference type="InterPro" id="IPR011500">
    <property type="entry name" value="GPCR_3_9-Cys_dom"/>
</dbReference>
<dbReference type="GO" id="GO:0005524">
    <property type="term" value="F:ATP binding"/>
    <property type="evidence" value="ECO:0007669"/>
    <property type="project" value="UniProtKB-UniRule"/>
</dbReference>
<name>W5J4W7_ANODA</name>
<reference evidence="28" key="2">
    <citation type="submission" date="2010-05" db="EMBL/GenBank/DDBJ databases">
        <authorList>
            <person name="Almeida L.G."/>
            <person name="Nicolas M.F."/>
            <person name="Souza R.C."/>
            <person name="Vasconcelos A.T.R."/>
        </authorList>
    </citation>
    <scope>NUCLEOTIDE SEQUENCE</scope>
</reference>
<evidence type="ECO:0000313" key="30">
    <source>
        <dbReference type="Proteomes" id="UP000000673"/>
    </source>
</evidence>
<evidence type="ECO:0000256" key="16">
    <source>
        <dbReference type="ARBA" id="ARBA00023170"/>
    </source>
</evidence>
<dbReference type="EMBL" id="ADMH02002077">
    <property type="protein sequence ID" value="ETN59522.1"/>
    <property type="molecule type" value="Genomic_DNA"/>
</dbReference>
<feature type="domain" description="Helicase ATP-binding" evidence="25">
    <location>
        <begin position="482"/>
        <end position="653"/>
    </location>
</feature>
<reference evidence="29" key="4">
    <citation type="submission" date="2015-06" db="UniProtKB">
        <authorList>
            <consortium name="EnsemblMetazoa"/>
        </authorList>
    </citation>
    <scope>IDENTIFICATION</scope>
</reference>
<keyword evidence="28" id="KW-0347">Helicase</keyword>
<evidence type="ECO:0000256" key="7">
    <source>
        <dbReference type="ARBA" id="ARBA00022763"/>
    </source>
</evidence>
<evidence type="ECO:0000259" key="26">
    <source>
        <dbReference type="PROSITE" id="PS51194"/>
    </source>
</evidence>
<dbReference type="Gene3D" id="3.40.50.10810">
    <property type="entry name" value="Tandem AAA-ATPase domain"/>
    <property type="match status" value="1"/>
</dbReference>
<feature type="compositionally biased region" description="Basic residues" evidence="22">
    <location>
        <begin position="1362"/>
        <end position="1372"/>
    </location>
</feature>
<dbReference type="FunFam" id="3.40.50.2300:FF:000681">
    <property type="entry name" value="Metabotropic glutamate receptor-like Protein"/>
    <property type="match status" value="1"/>
</dbReference>
<organism evidence="28">
    <name type="scientific">Anopheles darlingi</name>
    <name type="common">Mosquito</name>
    <dbReference type="NCBI Taxonomy" id="43151"/>
    <lineage>
        <taxon>Eukaryota</taxon>
        <taxon>Metazoa</taxon>
        <taxon>Ecdysozoa</taxon>
        <taxon>Arthropoda</taxon>
        <taxon>Hexapoda</taxon>
        <taxon>Insecta</taxon>
        <taxon>Pterygota</taxon>
        <taxon>Neoptera</taxon>
        <taxon>Endopterygota</taxon>
        <taxon>Diptera</taxon>
        <taxon>Nematocera</taxon>
        <taxon>Culicoidea</taxon>
        <taxon>Culicidae</taxon>
        <taxon>Anophelinae</taxon>
        <taxon>Anopheles</taxon>
    </lineage>
</organism>
<dbReference type="PROSITE" id="PS51192">
    <property type="entry name" value="HELICASE_ATP_BIND_1"/>
    <property type="match status" value="1"/>
</dbReference>
<evidence type="ECO:0000256" key="8">
    <source>
        <dbReference type="ARBA" id="ARBA00022801"/>
    </source>
</evidence>
<dbReference type="InterPro" id="IPR020838">
    <property type="entry name" value="DBINO"/>
</dbReference>
<dbReference type="GO" id="GO:0003677">
    <property type="term" value="F:DNA binding"/>
    <property type="evidence" value="ECO:0007669"/>
    <property type="project" value="UniProtKB-UniRule"/>
</dbReference>
<dbReference type="GO" id="GO:0060255">
    <property type="term" value="P:regulation of macromolecule metabolic process"/>
    <property type="evidence" value="ECO:0007669"/>
    <property type="project" value="UniProtKB-ARBA"/>
</dbReference>
<dbReference type="InterPro" id="IPR031047">
    <property type="entry name" value="DEXQc_INO80"/>
</dbReference>
<dbReference type="GO" id="GO:0140658">
    <property type="term" value="F:ATP-dependent chromatin remodeler activity"/>
    <property type="evidence" value="ECO:0007669"/>
    <property type="project" value="InterPro"/>
</dbReference>
<evidence type="ECO:0000256" key="6">
    <source>
        <dbReference type="ARBA" id="ARBA00022741"/>
    </source>
</evidence>
<comment type="function">
    <text evidence="21">ATPase component of the INO80 complex which remodels chromatin by shifting nucleosomes and is involved in DNA repair.</text>
</comment>
<comment type="similarity">
    <text evidence="3 21">Belongs to the SNF2/RAD54 helicase family.</text>
</comment>
<feature type="region of interest" description="Disordered" evidence="22">
    <location>
        <begin position="1359"/>
        <end position="1435"/>
    </location>
</feature>
<feature type="domain" description="DBINO" evidence="27">
    <location>
        <begin position="248"/>
        <end position="373"/>
    </location>
</feature>
<dbReference type="Pfam" id="PF00271">
    <property type="entry name" value="Helicase_C"/>
    <property type="match status" value="1"/>
</dbReference>
<dbReference type="InterPro" id="IPR028082">
    <property type="entry name" value="Peripla_BP_I"/>
</dbReference>
<comment type="subunit">
    <text evidence="21">Component of the INO80 chromatin-remodeling complex.</text>
</comment>
<reference evidence="28 30" key="1">
    <citation type="journal article" date="2010" name="BMC Genomics">
        <title>Combination of measures distinguishes pre-miRNAs from other stem-loops in the genome of the newly sequenced Anopheles darlingi.</title>
        <authorList>
            <person name="Mendes N.D."/>
            <person name="Freitas A.T."/>
            <person name="Vasconcelos A.T."/>
            <person name="Sagot M.F."/>
        </authorList>
    </citation>
    <scope>NUCLEOTIDE SEQUENCE</scope>
</reference>
<dbReference type="PRINTS" id="PR00248">
    <property type="entry name" value="GPCRMGR"/>
</dbReference>
<evidence type="ECO:0000256" key="3">
    <source>
        <dbReference type="ARBA" id="ARBA00007025"/>
    </source>
</evidence>
<evidence type="ECO:0000313" key="29">
    <source>
        <dbReference type="EnsemblMetazoa" id="ADAC008873-PA"/>
    </source>
</evidence>
<evidence type="ECO:0000256" key="18">
    <source>
        <dbReference type="ARBA" id="ARBA00023204"/>
    </source>
</evidence>
<feature type="compositionally biased region" description="Polar residues" evidence="22">
    <location>
        <begin position="1404"/>
        <end position="1419"/>
    </location>
</feature>
<protein>
    <recommendedName>
        <fullName evidence="4 21">Chromatin-remodeling ATPase INO80</fullName>
        <ecNumber evidence="21">3.6.4.-</ecNumber>
    </recommendedName>
</protein>
<feature type="region of interest" description="Disordered" evidence="22">
    <location>
        <begin position="1314"/>
        <end position="1347"/>
    </location>
</feature>
<dbReference type="FunFam" id="3.40.50.300:FF:001304">
    <property type="entry name" value="DNA helicase INO80"/>
    <property type="match status" value="1"/>
</dbReference>
<accession>W5J4W7</accession>
<keyword evidence="9 21" id="KW-0067">ATP-binding</keyword>
<evidence type="ECO:0000256" key="14">
    <source>
        <dbReference type="ARBA" id="ARBA00023136"/>
    </source>
</evidence>
<dbReference type="HOGENOM" id="CLU_000315_19_0_1"/>
<keyword evidence="8 21" id="KW-0378">Hydrolase</keyword>
<keyword evidence="18 21" id="KW-0234">DNA repair</keyword>
<evidence type="ECO:0000256" key="11">
    <source>
        <dbReference type="ARBA" id="ARBA00023015"/>
    </source>
</evidence>
<dbReference type="PROSITE" id="PS51194">
    <property type="entry name" value="HELICASE_CTER"/>
    <property type="match status" value="1"/>
</dbReference>
<dbReference type="GO" id="GO:0006351">
    <property type="term" value="P:DNA-templated transcription"/>
    <property type="evidence" value="ECO:0007669"/>
    <property type="project" value="InterPro"/>
</dbReference>
<dbReference type="PANTHER" id="PTHR45685:SF2">
    <property type="entry name" value="CHROMATIN-REMODELING ATPASE INO80"/>
    <property type="match status" value="1"/>
</dbReference>
<feature type="domain" description="G-protein coupled receptors family 3 profile" evidence="24">
    <location>
        <begin position="1878"/>
        <end position="2077"/>
    </location>
</feature>
<dbReference type="Pfam" id="PF00003">
    <property type="entry name" value="7tm_3"/>
    <property type="match status" value="1"/>
</dbReference>
<evidence type="ECO:0000256" key="19">
    <source>
        <dbReference type="ARBA" id="ARBA00023242"/>
    </source>
</evidence>
<keyword evidence="16" id="KW-0675">Receptor</keyword>
<dbReference type="GO" id="GO:0016887">
    <property type="term" value="F:ATP hydrolysis activity"/>
    <property type="evidence" value="ECO:0007669"/>
    <property type="project" value="TreeGrafter"/>
</dbReference>
<dbReference type="SUPFAM" id="SSF52540">
    <property type="entry name" value="P-loop containing nucleoside triphosphate hydrolases"/>
    <property type="match status" value="2"/>
</dbReference>
<dbReference type="InterPro" id="IPR000337">
    <property type="entry name" value="GPCR_3"/>
</dbReference>
<proteinExistence type="inferred from homology"/>
<evidence type="ECO:0000256" key="2">
    <source>
        <dbReference type="ARBA" id="ARBA00004141"/>
    </source>
</evidence>
<reference evidence="28" key="3">
    <citation type="journal article" date="2013" name="Nucleic Acids Res.">
        <title>The genome of Anopheles darlingi, the main neotropical malaria vector.</title>
        <authorList>
            <person name="Marinotti O."/>
            <person name="Cerqueira G.C."/>
            <person name="de Almeida L.G."/>
            <person name="Ferro M.I."/>
            <person name="Loreto E.L."/>
            <person name="Zaha A."/>
            <person name="Teixeira S.M."/>
            <person name="Wespiser A.R."/>
            <person name="Almeida E Silva A."/>
            <person name="Schlindwein A.D."/>
            <person name="Pacheco A.C."/>
            <person name="Silva A.L."/>
            <person name="Graveley B.R."/>
            <person name="Walenz B.P."/>
            <person name="Lima Bde A."/>
            <person name="Ribeiro C.A."/>
            <person name="Nunes-Silva C.G."/>
            <person name="de Carvalho C.R."/>
            <person name="Soares C.M."/>
            <person name="de Menezes C.B."/>
            <person name="Matiolli C."/>
            <person name="Caffrey D."/>
            <person name="Araujo D.A."/>
            <person name="de Oliveira D.M."/>
            <person name="Golenbock D."/>
            <person name="Grisard E.C."/>
            <person name="Fantinatti-Garboggini F."/>
            <person name="de Carvalho F.M."/>
            <person name="Barcellos F.G."/>
            <person name="Prosdocimi F."/>
            <person name="May G."/>
            <person name="Azevedo Junior G.M."/>
            <person name="Guimaraes G.M."/>
            <person name="Goldman G.H."/>
            <person name="Padilha I.Q."/>
            <person name="Batista Jda S."/>
            <person name="Ferro J.A."/>
            <person name="Ribeiro J.M."/>
            <person name="Fietto J.L."/>
            <person name="Dabbas K.M."/>
            <person name="Cerdeira L."/>
            <person name="Agnez-Lima L.F."/>
            <person name="Brocchi M."/>
            <person name="de Carvalho M.O."/>
            <person name="Teixeira Mde M."/>
            <person name="Diniz Maia Mde M."/>
            <person name="Goldman M.H."/>
            <person name="Cruz Schneider M.P."/>
            <person name="Felipe M.S."/>
            <person name="Hungria M."/>
            <person name="Nicolas M.F."/>
            <person name="Pereira M."/>
            <person name="Montes M.A."/>
            <person name="Cantao M.E."/>
            <person name="Vincentz M."/>
            <person name="Rafael M.S."/>
            <person name="Silverman N."/>
            <person name="Stoco P.H."/>
            <person name="Souza R.C."/>
            <person name="Vicentini R."/>
            <person name="Gazzinelli R.T."/>
            <person name="Neves Rde O."/>
            <person name="Silva R."/>
            <person name="Astolfi-Filho S."/>
            <person name="Maciel T.E."/>
            <person name="Urmenyi T.P."/>
            <person name="Tadei W.P."/>
            <person name="Camargo E.P."/>
            <person name="de Vasconcelos A.T."/>
        </authorList>
    </citation>
    <scope>NUCLEOTIDE SEQUENCE</scope>
</reference>
<dbReference type="PANTHER" id="PTHR45685">
    <property type="entry name" value="HELICASE SRCAP-RELATED"/>
    <property type="match status" value="1"/>
</dbReference>
<feature type="transmembrane region" description="Helical" evidence="23">
    <location>
        <begin position="1916"/>
        <end position="1936"/>
    </location>
</feature>
<feature type="region of interest" description="Disordered" evidence="22">
    <location>
        <begin position="21"/>
        <end position="45"/>
    </location>
</feature>
<feature type="transmembrane region" description="Helical" evidence="23">
    <location>
        <begin position="1948"/>
        <end position="1969"/>
    </location>
</feature>
<dbReference type="GO" id="GO:0042393">
    <property type="term" value="F:histone binding"/>
    <property type="evidence" value="ECO:0007669"/>
    <property type="project" value="TreeGrafter"/>
</dbReference>
<dbReference type="CDD" id="cd18002">
    <property type="entry name" value="DEXQc_INO80"/>
    <property type="match status" value="1"/>
</dbReference>
<dbReference type="CDD" id="cd15045">
    <property type="entry name" value="7tmC_mGluRs"/>
    <property type="match status" value="1"/>
</dbReference>
<dbReference type="GO" id="GO:0016020">
    <property type="term" value="C:membrane"/>
    <property type="evidence" value="ECO:0007669"/>
    <property type="project" value="UniProtKB-SubCell"/>
</dbReference>
<feature type="compositionally biased region" description="Basic residues" evidence="22">
    <location>
        <begin position="1426"/>
        <end position="1435"/>
    </location>
</feature>
<keyword evidence="10 23" id="KW-1133">Transmembrane helix</keyword>
<evidence type="ECO:0000313" key="28">
    <source>
        <dbReference type="EMBL" id="ETN59522.1"/>
    </source>
</evidence>
<evidence type="ECO:0000256" key="10">
    <source>
        <dbReference type="ARBA" id="ARBA00022989"/>
    </source>
</evidence>
<comment type="domain">
    <text evidence="21">The DBINO region is involved in binding to DNA.</text>
</comment>
<dbReference type="InterPro" id="IPR038718">
    <property type="entry name" value="SNF2-like_sf"/>
</dbReference>
<keyword evidence="15" id="KW-0804">Transcription</keyword>
<keyword evidence="5 23" id="KW-0812">Transmembrane</keyword>
<feature type="compositionally biased region" description="Basic residues" evidence="22">
    <location>
        <begin position="1490"/>
        <end position="1502"/>
    </location>
</feature>
<feature type="compositionally biased region" description="Polar residues" evidence="22">
    <location>
        <begin position="1317"/>
        <end position="1330"/>
    </location>
</feature>
<evidence type="ECO:0000256" key="9">
    <source>
        <dbReference type="ARBA" id="ARBA00022840"/>
    </source>
</evidence>
<feature type="transmembrane region" description="Helical" evidence="23">
    <location>
        <begin position="1990"/>
        <end position="2011"/>
    </location>
</feature>
<evidence type="ECO:0000259" key="25">
    <source>
        <dbReference type="PROSITE" id="PS51192"/>
    </source>
</evidence>
<feature type="transmembrane region" description="Helical" evidence="23">
    <location>
        <begin position="1877"/>
        <end position="1901"/>
    </location>
</feature>
<dbReference type="GO" id="GO:0031011">
    <property type="term" value="C:Ino80 complex"/>
    <property type="evidence" value="ECO:0007669"/>
    <property type="project" value="UniProtKB-UniRule"/>
</dbReference>
<dbReference type="InterPro" id="IPR001828">
    <property type="entry name" value="ANF_lig-bd_rcpt"/>
</dbReference>
<dbReference type="InterPro" id="IPR017978">
    <property type="entry name" value="GPCR_3_C"/>
</dbReference>
<keyword evidence="6" id="KW-0547">Nucleotide-binding</keyword>
<dbReference type="STRING" id="43151.W5J4W7"/>
<keyword evidence="12" id="KW-0175">Coiled coil</keyword>
<dbReference type="Pfam" id="PF13892">
    <property type="entry name" value="DBINO"/>
    <property type="match status" value="1"/>
</dbReference>
<dbReference type="VEuPathDB" id="VectorBase:ADAC008873"/>
<dbReference type="SMART" id="SM00487">
    <property type="entry name" value="DEXDc"/>
    <property type="match status" value="1"/>
</dbReference>